<dbReference type="EC" id="5.4.3.8" evidence="7"/>
<sequence length="439" mass="46636">MTGLPVRRTQTGPRSKALFEEATRLLPGGVNSPVRAFKAVGGQPVVIERASGCRLYDVDGNSYIDYVGSWGPMIVGHAHPAVVKAIQEAASLGVSYGAPTPWETVLARMVVEAIPSIELVRFVNSGTEATMSAIRLARGVTGRDRIVKFEGCYHGHADSLLVKAGSGAMTFGVPDSLGVPSHLARLTITLPYNDGDAIQAAFRSVGKEIACVIVEPVAGNMGVVPPRPGFLAALREITAAHGSLLIFDEVMTGFRLGKGGAQALYDIRPDLTCLGKIIGGGLPVGAYGGSRSIMEQVSPLGPVYQAGTLSGNPLAMRAGIETLRLLDEPGFYERLEAKGKQLEAGLRELAAKEQIPLQCQRVGSMCTAFFAEEPVIDYQTALAADTDRYADFFWAMLERGVYLAPSQFEAAFLSDAHATGDIETTLLAAKDALAILRCR</sequence>
<dbReference type="Gene3D" id="3.40.640.10">
    <property type="entry name" value="Type I PLP-dependent aspartate aminotransferase-like (Major domain)"/>
    <property type="match status" value="1"/>
</dbReference>
<comment type="cofactor">
    <cofactor evidence="1 7">
        <name>pyridoxal 5'-phosphate</name>
        <dbReference type="ChEBI" id="CHEBI:597326"/>
    </cofactor>
</comment>
<feature type="modified residue" description="N6-(pyridoxal phosphate)lysine" evidence="7">
    <location>
        <position position="276"/>
    </location>
</feature>
<evidence type="ECO:0000313" key="8">
    <source>
        <dbReference type="EMBL" id="PTL36984.1"/>
    </source>
</evidence>
<dbReference type="SUPFAM" id="SSF53383">
    <property type="entry name" value="PLP-dependent transferases"/>
    <property type="match status" value="1"/>
</dbReference>
<dbReference type="GO" id="GO:0006782">
    <property type="term" value="P:protoporphyrinogen IX biosynthetic process"/>
    <property type="evidence" value="ECO:0007669"/>
    <property type="project" value="UniProtKB-UniRule"/>
</dbReference>
<accession>A0A2T4U0T9</accession>
<name>A0A2T4U0T9_9BACT</name>
<keyword evidence="6 7" id="KW-0627">Porphyrin biosynthesis</keyword>
<keyword evidence="5 7" id="KW-0413">Isomerase</keyword>
<evidence type="ECO:0000256" key="5">
    <source>
        <dbReference type="ARBA" id="ARBA00023235"/>
    </source>
</evidence>
<keyword evidence="4 7" id="KW-0663">Pyridoxal phosphate</keyword>
<dbReference type="InterPro" id="IPR015421">
    <property type="entry name" value="PyrdxlP-dep_Trfase_major"/>
</dbReference>
<dbReference type="GO" id="GO:0042286">
    <property type="term" value="F:glutamate-1-semialdehyde 2,1-aminomutase activity"/>
    <property type="evidence" value="ECO:0007669"/>
    <property type="project" value="UniProtKB-UniRule"/>
</dbReference>
<comment type="similarity">
    <text evidence="3 7">Belongs to the class-III pyridoxal-phosphate-dependent aminotransferase family. HemL subfamily.</text>
</comment>
<dbReference type="Gene3D" id="3.90.1150.10">
    <property type="entry name" value="Aspartate Aminotransferase, domain 1"/>
    <property type="match status" value="1"/>
</dbReference>
<dbReference type="GO" id="GO:0008483">
    <property type="term" value="F:transaminase activity"/>
    <property type="evidence" value="ECO:0007669"/>
    <property type="project" value="InterPro"/>
</dbReference>
<reference evidence="8 9" key="1">
    <citation type="submission" date="2017-09" db="EMBL/GenBank/DDBJ databases">
        <title>Bloom of a denitrifying methanotroph, Candidatus Methylomirabilis limnetica, in a deep stratified lake.</title>
        <authorList>
            <person name="Graf J.S."/>
            <person name="Marchant H.K."/>
            <person name="Tienken D."/>
            <person name="Hach P.F."/>
            <person name="Brand A."/>
            <person name="Schubert C.J."/>
            <person name="Kuypers M.M."/>
            <person name="Milucka J."/>
        </authorList>
    </citation>
    <scope>NUCLEOTIDE SEQUENCE [LARGE SCALE GENOMIC DNA]</scope>
    <source>
        <strain evidence="8 9">Zug</strain>
    </source>
</reference>
<dbReference type="InterPro" id="IPR004639">
    <property type="entry name" value="4pyrrol_synth_GluAld_NH2Trfase"/>
</dbReference>
<dbReference type="OrthoDB" id="9801052at2"/>
<evidence type="ECO:0000256" key="7">
    <source>
        <dbReference type="HAMAP-Rule" id="MF_00375"/>
    </source>
</evidence>
<dbReference type="Proteomes" id="UP000241436">
    <property type="component" value="Unassembled WGS sequence"/>
</dbReference>
<keyword evidence="7" id="KW-0963">Cytoplasm</keyword>
<dbReference type="NCBIfam" id="NF000818">
    <property type="entry name" value="PRK00062.1"/>
    <property type="match status" value="1"/>
</dbReference>
<dbReference type="InterPro" id="IPR015422">
    <property type="entry name" value="PyrdxlP-dep_Trfase_small"/>
</dbReference>
<comment type="catalytic activity">
    <reaction evidence="7">
        <text>(S)-4-amino-5-oxopentanoate = 5-aminolevulinate</text>
        <dbReference type="Rhea" id="RHEA:14265"/>
        <dbReference type="ChEBI" id="CHEBI:57501"/>
        <dbReference type="ChEBI" id="CHEBI:356416"/>
        <dbReference type="EC" id="5.4.3.8"/>
    </reaction>
</comment>
<dbReference type="AlphaFoldDB" id="A0A2T4U0T9"/>
<dbReference type="GO" id="GO:0030170">
    <property type="term" value="F:pyridoxal phosphate binding"/>
    <property type="evidence" value="ECO:0007669"/>
    <property type="project" value="InterPro"/>
</dbReference>
<dbReference type="EMBL" id="NVQC01000009">
    <property type="protein sequence ID" value="PTL36984.1"/>
    <property type="molecule type" value="Genomic_DNA"/>
</dbReference>
<comment type="subunit">
    <text evidence="7">Homodimer.</text>
</comment>
<dbReference type="Pfam" id="PF00202">
    <property type="entry name" value="Aminotran_3"/>
    <property type="match status" value="1"/>
</dbReference>
<evidence type="ECO:0000256" key="4">
    <source>
        <dbReference type="ARBA" id="ARBA00022898"/>
    </source>
</evidence>
<dbReference type="HAMAP" id="MF_00375">
    <property type="entry name" value="HemL_aminotrans_3"/>
    <property type="match status" value="1"/>
</dbReference>
<dbReference type="FunFam" id="3.40.640.10:FF:000021">
    <property type="entry name" value="Glutamate-1-semialdehyde 2,1-aminomutase"/>
    <property type="match status" value="1"/>
</dbReference>
<dbReference type="PANTHER" id="PTHR43713">
    <property type="entry name" value="GLUTAMATE-1-SEMIALDEHYDE 2,1-AMINOMUTASE"/>
    <property type="match status" value="1"/>
</dbReference>
<dbReference type="CDD" id="cd00610">
    <property type="entry name" value="OAT_like"/>
    <property type="match status" value="1"/>
</dbReference>
<keyword evidence="9" id="KW-1185">Reference proteome</keyword>
<evidence type="ECO:0000313" key="9">
    <source>
        <dbReference type="Proteomes" id="UP000241436"/>
    </source>
</evidence>
<evidence type="ECO:0000256" key="3">
    <source>
        <dbReference type="ARBA" id="ARBA00008981"/>
    </source>
</evidence>
<dbReference type="InterPro" id="IPR049704">
    <property type="entry name" value="Aminotrans_3_PPA_site"/>
</dbReference>
<evidence type="ECO:0000256" key="2">
    <source>
        <dbReference type="ARBA" id="ARBA00004819"/>
    </source>
</evidence>
<reference evidence="9" key="2">
    <citation type="journal article" date="2018" name="Environ. Microbiol.">
        <title>Bloom of a denitrifying methanotroph, 'Candidatus Methylomirabilis limnetica', in a deep stratified lake.</title>
        <authorList>
            <person name="Graf J.S."/>
            <person name="Mayr M.J."/>
            <person name="Marchant H.K."/>
            <person name="Tienken D."/>
            <person name="Hach P.F."/>
            <person name="Brand A."/>
            <person name="Schubert C.J."/>
            <person name="Kuypers M.M."/>
            <person name="Milucka J."/>
        </authorList>
    </citation>
    <scope>NUCLEOTIDE SEQUENCE [LARGE SCALE GENOMIC DNA]</scope>
    <source>
        <strain evidence="9">Zug</strain>
    </source>
</reference>
<evidence type="ECO:0000256" key="1">
    <source>
        <dbReference type="ARBA" id="ARBA00001933"/>
    </source>
</evidence>
<comment type="caution">
    <text evidence="8">The sequence shown here is derived from an EMBL/GenBank/DDBJ whole genome shotgun (WGS) entry which is preliminary data.</text>
</comment>
<protein>
    <recommendedName>
        <fullName evidence="7">Glutamate-1-semialdehyde 2,1-aminomutase</fullName>
        <shortName evidence="7">GSA</shortName>
        <ecNumber evidence="7">5.4.3.8</ecNumber>
    </recommendedName>
    <alternativeName>
        <fullName evidence="7">Glutamate-1-semialdehyde aminotransferase</fullName>
        <shortName evidence="7">GSA-AT</shortName>
    </alternativeName>
</protein>
<dbReference type="UniPathway" id="UPA00251">
    <property type="reaction ID" value="UER00317"/>
</dbReference>
<evidence type="ECO:0000256" key="6">
    <source>
        <dbReference type="ARBA" id="ARBA00023244"/>
    </source>
</evidence>
<dbReference type="PROSITE" id="PS00600">
    <property type="entry name" value="AA_TRANSFER_CLASS_3"/>
    <property type="match status" value="1"/>
</dbReference>
<dbReference type="RefSeq" id="WP_107561148.1">
    <property type="nucleotide sequence ID" value="NZ_NVQC01000009.1"/>
</dbReference>
<gene>
    <name evidence="7 8" type="primary">hemL</name>
    <name evidence="8" type="ORF">CLG94_01580</name>
</gene>
<proteinExistence type="inferred from homology"/>
<dbReference type="GO" id="GO:0005737">
    <property type="term" value="C:cytoplasm"/>
    <property type="evidence" value="ECO:0007669"/>
    <property type="project" value="UniProtKB-SubCell"/>
</dbReference>
<comment type="subcellular location">
    <subcellularLocation>
        <location evidence="7">Cytoplasm</location>
    </subcellularLocation>
</comment>
<dbReference type="PANTHER" id="PTHR43713:SF3">
    <property type="entry name" value="GLUTAMATE-1-SEMIALDEHYDE 2,1-AMINOMUTASE 1, CHLOROPLASTIC-RELATED"/>
    <property type="match status" value="1"/>
</dbReference>
<dbReference type="InterPro" id="IPR015424">
    <property type="entry name" value="PyrdxlP-dep_Trfase"/>
</dbReference>
<dbReference type="InterPro" id="IPR005814">
    <property type="entry name" value="Aminotrans_3"/>
</dbReference>
<dbReference type="NCBIfam" id="TIGR00713">
    <property type="entry name" value="hemL"/>
    <property type="match status" value="1"/>
</dbReference>
<organism evidence="8 9">
    <name type="scientific">Candidatus Methylomirabilis limnetica</name>
    <dbReference type="NCBI Taxonomy" id="2033718"/>
    <lineage>
        <taxon>Bacteria</taxon>
        <taxon>Candidatus Methylomirabilota</taxon>
        <taxon>Candidatus Methylomirabilia</taxon>
        <taxon>Candidatus Methylomirabilales</taxon>
        <taxon>Candidatus Methylomirabilaceae</taxon>
        <taxon>Candidatus Methylomirabilis</taxon>
    </lineage>
</organism>
<comment type="pathway">
    <text evidence="2">Porphyrin-containing compound metabolism; protoporphyrin-IX biosynthesis; 5-aminolevulinate from L-glutamyl-tRNA(Glu): step 2/2.</text>
</comment>